<dbReference type="Pfam" id="PF11583">
    <property type="entry name" value="AurF"/>
    <property type="match status" value="1"/>
</dbReference>
<evidence type="ECO:0000313" key="2">
    <source>
        <dbReference type="Proteomes" id="UP000028488"/>
    </source>
</evidence>
<name>A0A076ESZ0_RHOOP</name>
<accession>A0A076ESZ0</accession>
<reference evidence="1 2" key="1">
    <citation type="submission" date="2014-07" db="EMBL/GenBank/DDBJ databases">
        <title>Genome Sequence of Rhodococcus opacus Strain R7, a Biodegrader of Mono- and Polycyclic Aromatic Hydrocarbons.</title>
        <authorList>
            <person name="Di Gennaro P."/>
            <person name="Zampolli J."/>
            <person name="Presti I."/>
            <person name="Cappelletti M."/>
            <person name="D'Ursi P."/>
            <person name="Orro A."/>
            <person name="Mezzelani A."/>
            <person name="Milanesi L."/>
        </authorList>
    </citation>
    <scope>NUCLEOTIDE SEQUENCE [LARGE SCALE GENOMIC DNA]</scope>
    <source>
        <strain evidence="1 2">R7</strain>
    </source>
</reference>
<organism evidence="1 2">
    <name type="scientific">Rhodococcus opacus</name>
    <name type="common">Nocardia opaca</name>
    <dbReference type="NCBI Taxonomy" id="37919"/>
    <lineage>
        <taxon>Bacteria</taxon>
        <taxon>Bacillati</taxon>
        <taxon>Actinomycetota</taxon>
        <taxon>Actinomycetes</taxon>
        <taxon>Mycobacteriales</taxon>
        <taxon>Nocardiaceae</taxon>
        <taxon>Rhodococcus</taxon>
    </lineage>
</organism>
<dbReference type="Gene3D" id="1.10.620.20">
    <property type="entry name" value="Ribonucleotide Reductase, subunit A"/>
    <property type="match status" value="1"/>
</dbReference>
<protein>
    <submittedName>
        <fullName evidence="1">Membrane protein</fullName>
    </submittedName>
</protein>
<dbReference type="GO" id="GO:0016491">
    <property type="term" value="F:oxidoreductase activity"/>
    <property type="evidence" value="ECO:0007669"/>
    <property type="project" value="InterPro"/>
</dbReference>
<dbReference type="InterPro" id="IPR012348">
    <property type="entry name" value="RNR-like"/>
</dbReference>
<evidence type="ECO:0000313" key="1">
    <source>
        <dbReference type="EMBL" id="AII08981.1"/>
    </source>
</evidence>
<dbReference type="Proteomes" id="UP000028488">
    <property type="component" value="Chromosome"/>
</dbReference>
<dbReference type="RefSeq" id="WP_128641500.1">
    <property type="nucleotide sequence ID" value="NZ_CP008947.1"/>
</dbReference>
<dbReference type="EMBL" id="CP008947">
    <property type="protein sequence ID" value="AII08981.1"/>
    <property type="molecule type" value="Genomic_DNA"/>
</dbReference>
<dbReference type="AlphaFoldDB" id="A0A076ESZ0"/>
<dbReference type="InterPro" id="IPR025859">
    <property type="entry name" value="AurF/CmlI"/>
</dbReference>
<gene>
    <name evidence="1" type="ORF">EP51_31875</name>
</gene>
<proteinExistence type="predicted"/>
<dbReference type="eggNOG" id="COG3396">
    <property type="taxonomic scope" value="Bacteria"/>
</dbReference>
<sequence length="304" mass="34379">MARSTLAIRNPKITDRQDTGARLLQSSARMSYDPTVEVDWDAPVPDDLYGLTPEWSTLYGTPMWDEMTFEQQITLTKHEVSSIMGTGIWFEMILQQMVIRDMYATDASQAHFQFALTEVADECRHSVMFARTAEKFGCPSYVPRKSVVTLGRGFKALASGEVAYAGILVAEEILDVMQRDWMKDTRVQPIVRVTSKIHVVEEARHMRFAREETLRRAQGMSKAHRAASRACIAIASNLIVSSMINPAVYAAAGLDTERALREAKNNRFRAEKIRESSQPLMRFLDDADLLGGPSRHLYKRVNML</sequence>